<keyword evidence="5" id="KW-1185">Reference proteome</keyword>
<evidence type="ECO:0000256" key="2">
    <source>
        <dbReference type="ARBA" id="ARBA00023235"/>
    </source>
</evidence>
<dbReference type="InterPro" id="IPR004370">
    <property type="entry name" value="4-OT-like_dom"/>
</dbReference>
<feature type="domain" description="4-oxalocrotonate tautomerase-like" evidence="3">
    <location>
        <begin position="2"/>
        <end position="57"/>
    </location>
</feature>
<reference evidence="4 5" key="1">
    <citation type="submission" date="2020-10" db="EMBL/GenBank/DDBJ databases">
        <title>Sequencing the genomes of 1000 actinobacteria strains.</title>
        <authorList>
            <person name="Klenk H.-P."/>
        </authorList>
    </citation>
    <scope>NUCLEOTIDE SEQUENCE [LARGE SCALE GENOMIC DNA]</scope>
    <source>
        <strain evidence="4 5">DSM 15666</strain>
    </source>
</reference>
<dbReference type="EC" id="5.3.2.6" evidence="4"/>
<dbReference type="SUPFAM" id="SSF55331">
    <property type="entry name" value="Tautomerase/MIF"/>
    <property type="match status" value="1"/>
</dbReference>
<dbReference type="GO" id="GO:0016853">
    <property type="term" value="F:isomerase activity"/>
    <property type="evidence" value="ECO:0007669"/>
    <property type="project" value="UniProtKB-KW"/>
</dbReference>
<comment type="similarity">
    <text evidence="1">Belongs to the 4-oxalocrotonate tautomerase family.</text>
</comment>
<evidence type="ECO:0000313" key="4">
    <source>
        <dbReference type="EMBL" id="MBE1525542.1"/>
    </source>
</evidence>
<dbReference type="EMBL" id="JADBED010000002">
    <property type="protein sequence ID" value="MBE1525542.1"/>
    <property type="molecule type" value="Genomic_DNA"/>
</dbReference>
<evidence type="ECO:0000313" key="5">
    <source>
        <dbReference type="Proteomes" id="UP000643525"/>
    </source>
</evidence>
<proteinExistence type="inferred from homology"/>
<keyword evidence="2 4" id="KW-0413">Isomerase</keyword>
<comment type="caution">
    <text evidence="4">The sequence shown here is derived from an EMBL/GenBank/DDBJ whole genome shotgun (WGS) entry which is preliminary data.</text>
</comment>
<dbReference type="Proteomes" id="UP000643525">
    <property type="component" value="Unassembled WGS sequence"/>
</dbReference>
<sequence>MPYVHVQVAENDYSDDQKRAVMKRIVEALDEEMGRAPQSTNVVIQEIPKENWGVGFETIASMWSKR</sequence>
<dbReference type="Pfam" id="PF01361">
    <property type="entry name" value="Tautomerase"/>
    <property type="match status" value="1"/>
</dbReference>
<protein>
    <submittedName>
        <fullName evidence="4">4-oxalocrotonate tautomerase</fullName>
        <ecNumber evidence="4">5.3.2.6</ecNumber>
    </submittedName>
</protein>
<gene>
    <name evidence="4" type="ORF">H4W27_002716</name>
</gene>
<evidence type="ECO:0000256" key="1">
    <source>
        <dbReference type="ARBA" id="ARBA00006723"/>
    </source>
</evidence>
<name>A0ABR9JHZ0_9MICC</name>
<dbReference type="Gene3D" id="3.30.429.10">
    <property type="entry name" value="Macrophage Migration Inhibitory Factor"/>
    <property type="match status" value="1"/>
</dbReference>
<organism evidence="4 5">
    <name type="scientific">Nesterenkonia lutea</name>
    <dbReference type="NCBI Taxonomy" id="272919"/>
    <lineage>
        <taxon>Bacteria</taxon>
        <taxon>Bacillati</taxon>
        <taxon>Actinomycetota</taxon>
        <taxon>Actinomycetes</taxon>
        <taxon>Micrococcales</taxon>
        <taxon>Micrococcaceae</taxon>
        <taxon>Nesterenkonia</taxon>
    </lineage>
</organism>
<accession>A0ABR9JHZ0</accession>
<dbReference type="PANTHER" id="PTHR35530">
    <property type="entry name" value="TAUTOMERASE-RELATED"/>
    <property type="match status" value="1"/>
</dbReference>
<dbReference type="RefSeq" id="WP_192596684.1">
    <property type="nucleotide sequence ID" value="NZ_BAAALJ010000045.1"/>
</dbReference>
<dbReference type="InterPro" id="IPR014347">
    <property type="entry name" value="Tautomerase/MIF_sf"/>
</dbReference>
<dbReference type="PANTHER" id="PTHR35530:SF1">
    <property type="entry name" value="2-HYDROXYMUCONATE TAUTOMERASE"/>
    <property type="match status" value="1"/>
</dbReference>
<evidence type="ECO:0000259" key="3">
    <source>
        <dbReference type="Pfam" id="PF01361"/>
    </source>
</evidence>